<feature type="compositionally biased region" description="Polar residues" evidence="1">
    <location>
        <begin position="17"/>
        <end position="40"/>
    </location>
</feature>
<protein>
    <submittedName>
        <fullName evidence="2">Uncharacterized protein</fullName>
    </submittedName>
</protein>
<dbReference type="Gene3D" id="1.20.120.20">
    <property type="entry name" value="Apolipoprotein"/>
    <property type="match status" value="1"/>
</dbReference>
<evidence type="ECO:0000313" key="2">
    <source>
        <dbReference type="EMBL" id="SDY61636.1"/>
    </source>
</evidence>
<sequence length="290" mass="30717">MTKIGMNHLNAAHANREINQPIGNQNQIKESQNRDNSNTGIKMDLSKKIQEPSLKEAESVETKSQGNGRLRGFFNSVRESVVSAADTVRNTGETAVTIAKDVAGTVKETASNIAVNISETASNVRGHLSEASESVARLSSAAAGMVGDATAMVSAGVKTAVSIGQDVVQSGANLVEGLRQMGEAFGKNQSLSERAGHLARGTQTMATAFEPLNSIPEDFQRGREEISNRMDSMKSQYQMVKEEAAAMKSTAISIGQEVAQSASHTTGQIVQGTQDIIGAFSNNSQELVYA</sequence>
<dbReference type="Proteomes" id="UP000199230">
    <property type="component" value="Unassembled WGS sequence"/>
</dbReference>
<dbReference type="RefSeq" id="WP_093311793.1">
    <property type="nucleotide sequence ID" value="NZ_FNPV01000003.1"/>
</dbReference>
<organism evidence="2 3">
    <name type="scientific">Tindallia californiensis</name>
    <dbReference type="NCBI Taxonomy" id="159292"/>
    <lineage>
        <taxon>Bacteria</taxon>
        <taxon>Bacillati</taxon>
        <taxon>Bacillota</taxon>
        <taxon>Clostridia</taxon>
        <taxon>Peptostreptococcales</taxon>
        <taxon>Tindalliaceae</taxon>
        <taxon>Tindallia</taxon>
    </lineage>
</organism>
<dbReference type="OrthoDB" id="9818766at2"/>
<gene>
    <name evidence="2" type="ORF">SAMN05192546_103144</name>
</gene>
<keyword evidence="3" id="KW-1185">Reference proteome</keyword>
<evidence type="ECO:0000256" key="1">
    <source>
        <dbReference type="SAM" id="MobiDB-lite"/>
    </source>
</evidence>
<evidence type="ECO:0000313" key="3">
    <source>
        <dbReference type="Proteomes" id="UP000199230"/>
    </source>
</evidence>
<name>A0A1H3LBF8_9FIRM</name>
<accession>A0A1H3LBF8</accession>
<feature type="region of interest" description="Disordered" evidence="1">
    <location>
        <begin position="15"/>
        <end position="71"/>
    </location>
</feature>
<dbReference type="EMBL" id="FNPV01000003">
    <property type="protein sequence ID" value="SDY61636.1"/>
    <property type="molecule type" value="Genomic_DNA"/>
</dbReference>
<feature type="compositionally biased region" description="Basic and acidic residues" evidence="1">
    <location>
        <begin position="44"/>
        <end position="61"/>
    </location>
</feature>
<proteinExistence type="predicted"/>
<dbReference type="AlphaFoldDB" id="A0A1H3LBF8"/>
<reference evidence="2 3" key="1">
    <citation type="submission" date="2016-10" db="EMBL/GenBank/DDBJ databases">
        <authorList>
            <person name="de Groot N.N."/>
        </authorList>
    </citation>
    <scope>NUCLEOTIDE SEQUENCE [LARGE SCALE GENOMIC DNA]</scope>
    <source>
        <strain evidence="2 3">APO</strain>
    </source>
</reference>
<dbReference type="STRING" id="159292.SAMN05192546_103144"/>